<reference evidence="3 4" key="1">
    <citation type="submission" date="2019-10" db="EMBL/GenBank/DDBJ databases">
        <title>Complete genome sequence of Vibrio sp. strain THAF100, isolated from non-filtered water from the water column of tank 6 of a marine aquarium containing stony-coral fragments. Water maintained at 26 degree C.</title>
        <authorList>
            <person name="Ruckert C."/>
            <person name="Franco A."/>
            <person name="Kalinowski J."/>
            <person name="Glaeser S."/>
        </authorList>
    </citation>
    <scope>NUCLEOTIDE SEQUENCE [LARGE SCALE GENOMIC DNA]</scope>
    <source>
        <strain evidence="3 4">THAF100</strain>
    </source>
</reference>
<keyword evidence="1" id="KW-1133">Transmembrane helix</keyword>
<dbReference type="Pfam" id="PF04225">
    <property type="entry name" value="LysM_OapA"/>
    <property type="match status" value="1"/>
</dbReference>
<dbReference type="Gene3D" id="3.10.450.350">
    <property type="match status" value="1"/>
</dbReference>
<keyword evidence="1" id="KW-0472">Membrane</keyword>
<protein>
    <submittedName>
        <fullName evidence="3">Putative peptidase</fullName>
    </submittedName>
</protein>
<dbReference type="PROSITE" id="PS51782">
    <property type="entry name" value="LYSM"/>
    <property type="match status" value="1"/>
</dbReference>
<organism evidence="3 4">
    <name type="scientific">Vibrio aquimaris</name>
    <dbReference type="NCBI Taxonomy" id="2587862"/>
    <lineage>
        <taxon>Bacteria</taxon>
        <taxon>Pseudomonadati</taxon>
        <taxon>Pseudomonadota</taxon>
        <taxon>Gammaproteobacteria</taxon>
        <taxon>Vibrionales</taxon>
        <taxon>Vibrionaceae</taxon>
        <taxon>Vibrio</taxon>
    </lineage>
</organism>
<dbReference type="InterPro" id="IPR007340">
    <property type="entry name" value="LysM_Opacity-associatedA"/>
</dbReference>
<evidence type="ECO:0000313" key="4">
    <source>
        <dbReference type="Proteomes" id="UP000326936"/>
    </source>
</evidence>
<dbReference type="KEGG" id="vaq:FIV01_13210"/>
<proteinExistence type="predicted"/>
<dbReference type="GO" id="GO:0042834">
    <property type="term" value="F:peptidoglycan binding"/>
    <property type="evidence" value="ECO:0007669"/>
    <property type="project" value="InterPro"/>
</dbReference>
<accession>A0A5P9CN22</accession>
<dbReference type="Proteomes" id="UP000326936">
    <property type="component" value="Chromosome"/>
</dbReference>
<evidence type="ECO:0000259" key="2">
    <source>
        <dbReference type="PROSITE" id="PS51782"/>
    </source>
</evidence>
<keyword evidence="1" id="KW-0812">Transmembrane</keyword>
<evidence type="ECO:0000256" key="1">
    <source>
        <dbReference type="SAM" id="Phobius"/>
    </source>
</evidence>
<sequence length="191" mass="21905">MNRRKKKPKQVDYVELIQQKIAQIDWKAMVRYVKDLWWILPKLHRRVLIILVPLFLLLLVLPVPQATPGSEQNSAHSESKQRFSVNINTTGLSQQRSGEQQSLKSEAWQEYTVEKGDTLAQVFRNNDLAMSDLNALVRVEGSDRPLSRIKAGQLVRFKLAEDGKLDILQLEKSSKSVMFFRLSDGAFGRSK</sequence>
<dbReference type="RefSeq" id="WP_152431370.1">
    <property type="nucleotide sequence ID" value="NZ_CBCSDK010000015.1"/>
</dbReference>
<dbReference type="InterPro" id="IPR018392">
    <property type="entry name" value="LysM"/>
</dbReference>
<name>A0A5P9CN22_9VIBR</name>
<dbReference type="EMBL" id="CP045350">
    <property type="protein sequence ID" value="QFT27363.1"/>
    <property type="molecule type" value="Genomic_DNA"/>
</dbReference>
<gene>
    <name evidence="3" type="ORF">FIV01_13210</name>
</gene>
<feature type="transmembrane region" description="Helical" evidence="1">
    <location>
        <begin position="47"/>
        <end position="64"/>
    </location>
</feature>
<keyword evidence="4" id="KW-1185">Reference proteome</keyword>
<dbReference type="OrthoDB" id="6398769at2"/>
<evidence type="ECO:0000313" key="3">
    <source>
        <dbReference type="EMBL" id="QFT27363.1"/>
    </source>
</evidence>
<dbReference type="AlphaFoldDB" id="A0A5P9CN22"/>
<feature type="domain" description="LysM" evidence="2">
    <location>
        <begin position="109"/>
        <end position="157"/>
    </location>
</feature>